<organism evidence="7 8">
    <name type="scientific">Nocardiopsis rhodophaea</name>
    <dbReference type="NCBI Taxonomy" id="280238"/>
    <lineage>
        <taxon>Bacteria</taxon>
        <taxon>Bacillati</taxon>
        <taxon>Actinomycetota</taxon>
        <taxon>Actinomycetes</taxon>
        <taxon>Streptosporangiales</taxon>
        <taxon>Nocardiopsidaceae</taxon>
        <taxon>Nocardiopsis</taxon>
    </lineage>
</organism>
<dbReference type="EC" id="2.3.1.189" evidence="4"/>
<name>A0ABN2S8M3_9ACTN</name>
<evidence type="ECO:0000256" key="2">
    <source>
        <dbReference type="ARBA" id="ARBA00022737"/>
    </source>
</evidence>
<dbReference type="PANTHER" id="PTHR43617:SF31">
    <property type="entry name" value="MYCOTHIOL ACETYLTRANSFERASE"/>
    <property type="match status" value="1"/>
</dbReference>
<feature type="domain" description="N-acetyltransferase" evidence="6">
    <location>
        <begin position="194"/>
        <end position="345"/>
    </location>
</feature>
<keyword evidence="1 4" id="KW-0808">Transferase</keyword>
<dbReference type="Proteomes" id="UP001501585">
    <property type="component" value="Unassembled WGS sequence"/>
</dbReference>
<dbReference type="EMBL" id="BAAAPC010000002">
    <property type="protein sequence ID" value="GAA1982191.1"/>
    <property type="molecule type" value="Genomic_DNA"/>
</dbReference>
<keyword evidence="8" id="KW-1185">Reference proteome</keyword>
<comment type="subunit">
    <text evidence="4">Monomer.</text>
</comment>
<dbReference type="PIRSF" id="PIRSF021524">
    <property type="entry name" value="MSH_acetyltransferase"/>
    <property type="match status" value="1"/>
</dbReference>
<dbReference type="InterPro" id="IPR050276">
    <property type="entry name" value="MshD_Acetyltransferase"/>
</dbReference>
<protein>
    <recommendedName>
        <fullName evidence="4">Mycothiol acetyltransferase</fullName>
        <shortName evidence="4">MSH acetyltransferase</shortName>
        <ecNumber evidence="4">2.3.1.189</ecNumber>
    </recommendedName>
    <alternativeName>
        <fullName evidence="4">Mycothiol synthase</fullName>
    </alternativeName>
</protein>
<dbReference type="HAMAP" id="MF_01698">
    <property type="entry name" value="MshD"/>
    <property type="match status" value="1"/>
</dbReference>
<dbReference type="Gene3D" id="3.40.630.30">
    <property type="match status" value="1"/>
</dbReference>
<evidence type="ECO:0000256" key="1">
    <source>
        <dbReference type="ARBA" id="ARBA00022679"/>
    </source>
</evidence>
<feature type="binding site" evidence="4">
    <location>
        <position position="278"/>
    </location>
    <ligand>
        <name>1D-myo-inositol 2-(L-cysteinylamino)-2-deoxy-alpha-D-glucopyranoside</name>
        <dbReference type="ChEBI" id="CHEBI:58887"/>
    </ligand>
</feature>
<evidence type="ECO:0000313" key="8">
    <source>
        <dbReference type="Proteomes" id="UP001501585"/>
    </source>
</evidence>
<comment type="similarity">
    <text evidence="4">Belongs to the acetyltransferase family. MshD subfamily.</text>
</comment>
<evidence type="ECO:0000256" key="5">
    <source>
        <dbReference type="SAM" id="MobiDB-lite"/>
    </source>
</evidence>
<evidence type="ECO:0000313" key="7">
    <source>
        <dbReference type="EMBL" id="GAA1982191.1"/>
    </source>
</evidence>
<reference evidence="7 8" key="1">
    <citation type="journal article" date="2019" name="Int. J. Syst. Evol. Microbiol.">
        <title>The Global Catalogue of Microorganisms (GCM) 10K type strain sequencing project: providing services to taxonomists for standard genome sequencing and annotation.</title>
        <authorList>
            <consortium name="The Broad Institute Genomics Platform"/>
            <consortium name="The Broad Institute Genome Sequencing Center for Infectious Disease"/>
            <person name="Wu L."/>
            <person name="Ma J."/>
        </authorList>
    </citation>
    <scope>NUCLEOTIDE SEQUENCE [LARGE SCALE GENOMIC DNA]</scope>
    <source>
        <strain evidence="7 8">JCM 15313</strain>
    </source>
</reference>
<feature type="binding site" evidence="4">
    <location>
        <begin position="282"/>
        <end position="284"/>
    </location>
    <ligand>
        <name>acetyl-CoA</name>
        <dbReference type="ChEBI" id="CHEBI:57288"/>
        <label>2</label>
    </ligand>
</feature>
<feature type="binding site" evidence="4">
    <location>
        <begin position="93"/>
        <end position="98"/>
    </location>
    <ligand>
        <name>acetyl-CoA</name>
        <dbReference type="ChEBI" id="CHEBI:57288"/>
        <label>1</label>
    </ligand>
</feature>
<feature type="domain" description="N-acetyltransferase" evidence="6">
    <location>
        <begin position="10"/>
        <end position="147"/>
    </location>
</feature>
<dbReference type="PANTHER" id="PTHR43617">
    <property type="entry name" value="L-AMINO ACID N-ACETYLTRANSFERASE"/>
    <property type="match status" value="1"/>
</dbReference>
<keyword evidence="2 4" id="KW-0677">Repeat</keyword>
<feature type="region of interest" description="Disordered" evidence="5">
    <location>
        <begin position="150"/>
        <end position="179"/>
    </location>
</feature>
<dbReference type="InterPro" id="IPR016181">
    <property type="entry name" value="Acyl_CoA_acyltransferase"/>
</dbReference>
<dbReference type="SUPFAM" id="SSF55729">
    <property type="entry name" value="Acyl-CoA N-acyltransferases (Nat)"/>
    <property type="match status" value="1"/>
</dbReference>
<feature type="binding site" evidence="4">
    <location>
        <begin position="289"/>
        <end position="295"/>
    </location>
    <ligand>
        <name>acetyl-CoA</name>
        <dbReference type="ChEBI" id="CHEBI:57288"/>
        <label>2</label>
    </ligand>
</feature>
<sequence length="345" mass="37031">MSFVHITGQLETDEAEAVIALAEAAQEHDGVAPLAEQTLLRVRHGAETGTTRFHLIFEETGSRPASLAGFAFAERTPGEPDAAEVVVLPKRRRRGHGSTLLRSLAEDAGPDGVRVWAHGRLEGAVALARSFGWEQVRGLLKMRLRLRDGTEAPAARTTGAATAGTAPSTGPSGQVPPAQALPEPVLSDEVAERLVIRTFRVGTDEPAWLKANAAAFADHPEQGGVTLDDLRQRQAEEWFDPEGFFVAEETATGAIAGFHWTKTHADGAGLTDGEPVGEVYVVGVDPAWQGTGLGRALTLVGLRHLRDRGLPWVLLYVDEENQAAVRLYESLGFTLWDADVMYAAP</sequence>
<feature type="compositionally biased region" description="Low complexity" evidence="5">
    <location>
        <begin position="151"/>
        <end position="173"/>
    </location>
</feature>
<evidence type="ECO:0000259" key="6">
    <source>
        <dbReference type="PROSITE" id="PS51186"/>
    </source>
</evidence>
<gene>
    <name evidence="4 7" type="primary">mshD</name>
    <name evidence="7" type="ORF">GCM10009799_04070</name>
</gene>
<feature type="binding site" evidence="4">
    <location>
        <position position="36"/>
    </location>
    <ligand>
        <name>1D-myo-inositol 2-(L-cysteinylamino)-2-deoxy-alpha-D-glucopyranoside</name>
        <dbReference type="ChEBI" id="CHEBI:58887"/>
    </ligand>
</feature>
<feature type="binding site" evidence="4">
    <location>
        <position position="262"/>
    </location>
    <ligand>
        <name>1D-myo-inositol 2-(L-cysteinylamino)-2-deoxy-alpha-D-glucopyranoside</name>
        <dbReference type="ChEBI" id="CHEBI:58887"/>
    </ligand>
</feature>
<feature type="binding site" evidence="4">
    <location>
        <begin position="321"/>
        <end position="326"/>
    </location>
    <ligand>
        <name>acetyl-CoA</name>
        <dbReference type="ChEBI" id="CHEBI:57288"/>
        <label>2</label>
    </ligand>
</feature>
<comment type="catalytic activity">
    <reaction evidence="4">
        <text>1D-myo-inositol 2-(L-cysteinylamino)-2-deoxy-alpha-D-glucopyranoside + acetyl-CoA = mycothiol + CoA + H(+)</text>
        <dbReference type="Rhea" id="RHEA:26172"/>
        <dbReference type="ChEBI" id="CHEBI:15378"/>
        <dbReference type="ChEBI" id="CHEBI:16768"/>
        <dbReference type="ChEBI" id="CHEBI:57287"/>
        <dbReference type="ChEBI" id="CHEBI:57288"/>
        <dbReference type="ChEBI" id="CHEBI:58887"/>
        <dbReference type="EC" id="2.3.1.189"/>
    </reaction>
</comment>
<dbReference type="PROSITE" id="PS51186">
    <property type="entry name" value="GNAT"/>
    <property type="match status" value="2"/>
</dbReference>
<dbReference type="RefSeq" id="WP_344159776.1">
    <property type="nucleotide sequence ID" value="NZ_BAAAPC010000002.1"/>
</dbReference>
<dbReference type="NCBIfam" id="TIGR03448">
    <property type="entry name" value="mycothiol_MshD"/>
    <property type="match status" value="1"/>
</dbReference>
<dbReference type="CDD" id="cd04301">
    <property type="entry name" value="NAT_SF"/>
    <property type="match status" value="2"/>
</dbReference>
<feature type="binding site" evidence="4">
    <location>
        <begin position="85"/>
        <end position="87"/>
    </location>
    <ligand>
        <name>acetyl-CoA</name>
        <dbReference type="ChEBI" id="CHEBI:57288"/>
        <label>1</label>
    </ligand>
</feature>
<dbReference type="InterPro" id="IPR017813">
    <property type="entry name" value="Mycothiol_AcTrfase"/>
</dbReference>
<comment type="caution">
    <text evidence="7">The sequence shown here is derived from an EMBL/GenBank/DDBJ whole genome shotgun (WGS) entry which is preliminary data.</text>
</comment>
<comment type="function">
    <text evidence="4">Catalyzes the transfer of acetyl from acetyl-CoA to desacetylmycothiol (Cys-GlcN-Ins) to form mycothiol.</text>
</comment>
<accession>A0ABN2S8M3</accession>
<feature type="binding site" evidence="4">
    <location>
        <position position="316"/>
    </location>
    <ligand>
        <name>1D-myo-inositol 2-(L-cysteinylamino)-2-deoxy-alpha-D-glucopyranoside</name>
        <dbReference type="ChEBI" id="CHEBI:58887"/>
    </ligand>
</feature>
<dbReference type="Pfam" id="PF00583">
    <property type="entry name" value="Acetyltransf_1"/>
    <property type="match status" value="2"/>
</dbReference>
<dbReference type="InterPro" id="IPR000182">
    <property type="entry name" value="GNAT_dom"/>
</dbReference>
<evidence type="ECO:0000256" key="4">
    <source>
        <dbReference type="HAMAP-Rule" id="MF_01698"/>
    </source>
</evidence>
<keyword evidence="3 4" id="KW-0012">Acyltransferase</keyword>
<proteinExistence type="inferred from homology"/>
<evidence type="ECO:0000256" key="3">
    <source>
        <dbReference type="ARBA" id="ARBA00023315"/>
    </source>
</evidence>
<feature type="binding site" evidence="4">
    <location>
        <position position="221"/>
    </location>
    <ligand>
        <name>1D-myo-inositol 2-(L-cysteinylamino)-2-deoxy-alpha-D-glucopyranoside</name>
        <dbReference type="ChEBI" id="CHEBI:58887"/>
    </ligand>
</feature>